<dbReference type="RefSeq" id="XP_017882356.1">
    <property type="nucleotide sequence ID" value="XM_018026867.1"/>
</dbReference>
<evidence type="ECO:0000256" key="1">
    <source>
        <dbReference type="SAM" id="MobiDB-lite"/>
    </source>
</evidence>
<evidence type="ECO:0000313" key="3">
    <source>
        <dbReference type="Proteomes" id="UP000694925"/>
    </source>
</evidence>
<dbReference type="Pfam" id="PF14223">
    <property type="entry name" value="Retrotran_gag_2"/>
    <property type="match status" value="1"/>
</dbReference>
<dbReference type="PANTHER" id="PTHR47592:SF31">
    <property type="entry name" value="ZINC FINGER, CCHC-TYPE-RELATED"/>
    <property type="match status" value="1"/>
</dbReference>
<dbReference type="GO" id="GO:0003676">
    <property type="term" value="F:nucleic acid binding"/>
    <property type="evidence" value="ECO:0007669"/>
    <property type="project" value="InterPro"/>
</dbReference>
<sequence>MAEKEIFSVTKFDGTNFELCKYGVSLMLESQDLLEYVEGTDLQPDKLTKVKEWKEWRKRQSKTSVILLSSVEPVLHINLVNCVTPKEIWQKLHELYGDTTEDAKQRCWQQFYDFRITDGESVATQIEKFEKICRKLDNADDKPSDTAIMSKLLNSLPARFSTFRMAWECTAREERKKENLIGRIIREDKRLQVTEEETSSLALQVQALQARLDNQVKQGTSGDRKDKQKTGKKKIDELKKKHPCNYCHEKGHWYRECKKRLADGKKTKSEQAYVCDISVFFSETTDDDESVWLADSGASMHMTFKRDYFSELGPVKNIRCVKIAGNKLLPVTGVGTINIQVTVNKKLENRQLTNVLLVPDLKRNLFSVGAITDRGFSFHSYHDRCEVRESRGEFDVKTAFLYGELKEIIYMEQPQGFVDKTNPVLWQ</sequence>
<name>A0AAJ7J1H4_9HYME</name>
<dbReference type="GeneID" id="108626275"/>
<protein>
    <submittedName>
        <fullName evidence="4">Uncharacterized protein LOC108626275</fullName>
    </submittedName>
</protein>
<feature type="region of interest" description="Disordered" evidence="1">
    <location>
        <begin position="214"/>
        <end position="234"/>
    </location>
</feature>
<dbReference type="AlphaFoldDB" id="A0AAJ7J1H4"/>
<evidence type="ECO:0000313" key="4">
    <source>
        <dbReference type="RefSeq" id="XP_017882356.1"/>
    </source>
</evidence>
<organism evidence="3 4">
    <name type="scientific">Ceratina calcarata</name>
    <dbReference type="NCBI Taxonomy" id="156304"/>
    <lineage>
        <taxon>Eukaryota</taxon>
        <taxon>Metazoa</taxon>
        <taxon>Ecdysozoa</taxon>
        <taxon>Arthropoda</taxon>
        <taxon>Hexapoda</taxon>
        <taxon>Insecta</taxon>
        <taxon>Pterygota</taxon>
        <taxon>Neoptera</taxon>
        <taxon>Endopterygota</taxon>
        <taxon>Hymenoptera</taxon>
        <taxon>Apocrita</taxon>
        <taxon>Aculeata</taxon>
        <taxon>Apoidea</taxon>
        <taxon>Anthophila</taxon>
        <taxon>Apidae</taxon>
        <taxon>Ceratina</taxon>
        <taxon>Zadontomerus</taxon>
    </lineage>
</organism>
<keyword evidence="3" id="KW-1185">Reference proteome</keyword>
<dbReference type="SUPFAM" id="SSF57756">
    <property type="entry name" value="Retrovirus zinc finger-like domains"/>
    <property type="match status" value="1"/>
</dbReference>
<dbReference type="GO" id="GO:0008270">
    <property type="term" value="F:zinc ion binding"/>
    <property type="evidence" value="ECO:0007669"/>
    <property type="project" value="InterPro"/>
</dbReference>
<dbReference type="Proteomes" id="UP000694925">
    <property type="component" value="Unplaced"/>
</dbReference>
<accession>A0AAJ7J1H4</accession>
<evidence type="ECO:0000259" key="2">
    <source>
        <dbReference type="Pfam" id="PF22936"/>
    </source>
</evidence>
<dbReference type="InterPro" id="IPR054722">
    <property type="entry name" value="PolX-like_BBD"/>
</dbReference>
<dbReference type="KEGG" id="ccal:108626275"/>
<reference evidence="4" key="1">
    <citation type="submission" date="2025-08" db="UniProtKB">
        <authorList>
            <consortium name="RefSeq"/>
        </authorList>
    </citation>
    <scope>IDENTIFICATION</scope>
    <source>
        <tissue evidence="4">Whole body</tissue>
    </source>
</reference>
<dbReference type="Gene3D" id="4.10.60.10">
    <property type="entry name" value="Zinc finger, CCHC-type"/>
    <property type="match status" value="1"/>
</dbReference>
<feature type="non-terminal residue" evidence="4">
    <location>
        <position position="427"/>
    </location>
</feature>
<feature type="domain" description="Retrovirus-related Pol polyprotein from transposon TNT 1-94-like beta-barrel" evidence="2">
    <location>
        <begin position="292"/>
        <end position="376"/>
    </location>
</feature>
<feature type="compositionally biased region" description="Basic and acidic residues" evidence="1">
    <location>
        <begin position="222"/>
        <end position="234"/>
    </location>
</feature>
<dbReference type="Pfam" id="PF22936">
    <property type="entry name" value="Pol_BBD"/>
    <property type="match status" value="1"/>
</dbReference>
<gene>
    <name evidence="4" type="primary">LOC108626275</name>
</gene>
<dbReference type="PANTHER" id="PTHR47592">
    <property type="entry name" value="PBF68 PROTEIN"/>
    <property type="match status" value="1"/>
</dbReference>
<proteinExistence type="predicted"/>
<dbReference type="InterPro" id="IPR036875">
    <property type="entry name" value="Znf_CCHC_sf"/>
</dbReference>